<dbReference type="PROSITE" id="PS51318">
    <property type="entry name" value="TAT"/>
    <property type="match status" value="1"/>
</dbReference>
<keyword evidence="2" id="KW-0732">Signal</keyword>
<feature type="compositionally biased region" description="Basic and acidic residues" evidence="1">
    <location>
        <begin position="136"/>
        <end position="150"/>
    </location>
</feature>
<organism evidence="3 4">
    <name type="scientific">Actinomadura miaoliensis</name>
    <dbReference type="NCBI Taxonomy" id="430685"/>
    <lineage>
        <taxon>Bacteria</taxon>
        <taxon>Bacillati</taxon>
        <taxon>Actinomycetota</taxon>
        <taxon>Actinomycetes</taxon>
        <taxon>Streptosporangiales</taxon>
        <taxon>Thermomonosporaceae</taxon>
        <taxon>Actinomadura</taxon>
    </lineage>
</organism>
<name>A0ABP7WEX0_9ACTN</name>
<evidence type="ECO:0000313" key="4">
    <source>
        <dbReference type="Proteomes" id="UP001500683"/>
    </source>
</evidence>
<reference evidence="4" key="1">
    <citation type="journal article" date="2019" name="Int. J. Syst. Evol. Microbiol.">
        <title>The Global Catalogue of Microorganisms (GCM) 10K type strain sequencing project: providing services to taxonomists for standard genome sequencing and annotation.</title>
        <authorList>
            <consortium name="The Broad Institute Genomics Platform"/>
            <consortium name="The Broad Institute Genome Sequencing Center for Infectious Disease"/>
            <person name="Wu L."/>
            <person name="Ma J."/>
        </authorList>
    </citation>
    <scope>NUCLEOTIDE SEQUENCE [LARGE SCALE GENOMIC DNA]</scope>
    <source>
        <strain evidence="4">JCM 16702</strain>
    </source>
</reference>
<protein>
    <submittedName>
        <fullName evidence="3">Uncharacterized protein</fullName>
    </submittedName>
</protein>
<dbReference type="RefSeq" id="WP_344953026.1">
    <property type="nucleotide sequence ID" value="NZ_BAAAZG010000040.1"/>
</dbReference>
<keyword evidence="4" id="KW-1185">Reference proteome</keyword>
<evidence type="ECO:0000313" key="3">
    <source>
        <dbReference type="EMBL" id="GAA4087450.1"/>
    </source>
</evidence>
<feature type="chain" id="PRO_5045275091" evidence="2">
    <location>
        <begin position="26"/>
        <end position="290"/>
    </location>
</feature>
<dbReference type="InterPro" id="IPR006311">
    <property type="entry name" value="TAT_signal"/>
</dbReference>
<dbReference type="EMBL" id="BAAAZG010000040">
    <property type="protein sequence ID" value="GAA4087450.1"/>
    <property type="molecule type" value="Genomic_DNA"/>
</dbReference>
<proteinExistence type="predicted"/>
<evidence type="ECO:0000256" key="1">
    <source>
        <dbReference type="SAM" id="MobiDB-lite"/>
    </source>
</evidence>
<gene>
    <name evidence="3" type="ORF">GCM10022214_54660</name>
</gene>
<feature type="compositionally biased region" description="Polar residues" evidence="1">
    <location>
        <begin position="125"/>
        <end position="135"/>
    </location>
</feature>
<feature type="region of interest" description="Disordered" evidence="1">
    <location>
        <begin position="122"/>
        <end position="219"/>
    </location>
</feature>
<comment type="caution">
    <text evidence="3">The sequence shown here is derived from an EMBL/GenBank/DDBJ whole genome shotgun (WGS) entry which is preliminary data.</text>
</comment>
<dbReference type="Proteomes" id="UP001500683">
    <property type="component" value="Unassembled WGS sequence"/>
</dbReference>
<accession>A0ABP7WEX0</accession>
<feature type="compositionally biased region" description="Basic and acidic residues" evidence="1">
    <location>
        <begin position="239"/>
        <end position="248"/>
    </location>
</feature>
<sequence>MNRSVRSLLRGAVLAPVATAVTVAAAPGVLADQGPAGGAVRHSVDTIAPAPLVPTVGKVAKRPTAAVDGMLGVRGKAGSVKGDGHTDLQFRARRALGARDAVKAPWPGDLDNNQEQFVEVKSDCKTGNSQETSNDGAKDSKAQRECDNKKHVTSSRGKADPWFRLASGTALPTDAAPVNGRLSRSPGKSARKAGTAQGAVGRSQARRAPAEDAPSEAGVGGALRQLLGGVLNKLGNNKRKSDADKDASEMAPQAPQAPTGAGKQNAGRPASGQGEAHAKKSASATPLSLS</sequence>
<feature type="region of interest" description="Disordered" evidence="1">
    <location>
        <begin position="233"/>
        <end position="290"/>
    </location>
</feature>
<feature type="signal peptide" evidence="2">
    <location>
        <begin position="1"/>
        <end position="25"/>
    </location>
</feature>
<evidence type="ECO:0000256" key="2">
    <source>
        <dbReference type="SAM" id="SignalP"/>
    </source>
</evidence>